<proteinExistence type="predicted"/>
<protein>
    <submittedName>
        <fullName evidence="3">Uncharacterized protein</fullName>
    </submittedName>
</protein>
<reference evidence="3 4" key="1">
    <citation type="journal article" date="2020" name="Mol. Plant">
        <title>The Chromosome-Based Rubber Tree Genome Provides New Insights into Spurge Genome Evolution and Rubber Biosynthesis.</title>
        <authorList>
            <person name="Liu J."/>
            <person name="Shi C."/>
            <person name="Shi C.C."/>
            <person name="Li W."/>
            <person name="Zhang Q.J."/>
            <person name="Zhang Y."/>
            <person name="Li K."/>
            <person name="Lu H.F."/>
            <person name="Shi C."/>
            <person name="Zhu S.T."/>
            <person name="Xiao Z.Y."/>
            <person name="Nan H."/>
            <person name="Yue Y."/>
            <person name="Zhu X.G."/>
            <person name="Wu Y."/>
            <person name="Hong X.N."/>
            <person name="Fan G.Y."/>
            <person name="Tong Y."/>
            <person name="Zhang D."/>
            <person name="Mao C.L."/>
            <person name="Liu Y.L."/>
            <person name="Hao S.J."/>
            <person name="Liu W.Q."/>
            <person name="Lv M.Q."/>
            <person name="Zhang H.B."/>
            <person name="Liu Y."/>
            <person name="Hu-Tang G.R."/>
            <person name="Wang J.P."/>
            <person name="Wang J.H."/>
            <person name="Sun Y.H."/>
            <person name="Ni S.B."/>
            <person name="Chen W.B."/>
            <person name="Zhang X.C."/>
            <person name="Jiao Y.N."/>
            <person name="Eichler E.E."/>
            <person name="Li G.H."/>
            <person name="Liu X."/>
            <person name="Gao L.Z."/>
        </authorList>
    </citation>
    <scope>NUCLEOTIDE SEQUENCE [LARGE SCALE GENOMIC DNA]</scope>
    <source>
        <strain evidence="4">cv. GT1</strain>
        <tissue evidence="3">Leaf</tissue>
    </source>
</reference>
<feature type="transmembrane region" description="Helical" evidence="1">
    <location>
        <begin position="47"/>
        <end position="65"/>
    </location>
</feature>
<feature type="chain" id="PRO_5025462145" evidence="2">
    <location>
        <begin position="28"/>
        <end position="112"/>
    </location>
</feature>
<dbReference type="Proteomes" id="UP000467840">
    <property type="component" value="Chromosome 15"/>
</dbReference>
<dbReference type="PANTHER" id="PTHR31061">
    <property type="entry name" value="LD22376P"/>
    <property type="match status" value="1"/>
</dbReference>
<keyword evidence="4" id="KW-1185">Reference proteome</keyword>
<comment type="caution">
    <text evidence="3">The sequence shown here is derived from an EMBL/GenBank/DDBJ whole genome shotgun (WGS) entry which is preliminary data.</text>
</comment>
<feature type="signal peptide" evidence="2">
    <location>
        <begin position="1"/>
        <end position="27"/>
    </location>
</feature>
<keyword evidence="1" id="KW-0812">Transmembrane</keyword>
<gene>
    <name evidence="3" type="ORF">GH714_042188</name>
</gene>
<organism evidence="3 4">
    <name type="scientific">Hevea brasiliensis</name>
    <name type="common">Para rubber tree</name>
    <name type="synonym">Siphonia brasiliensis</name>
    <dbReference type="NCBI Taxonomy" id="3981"/>
    <lineage>
        <taxon>Eukaryota</taxon>
        <taxon>Viridiplantae</taxon>
        <taxon>Streptophyta</taxon>
        <taxon>Embryophyta</taxon>
        <taxon>Tracheophyta</taxon>
        <taxon>Spermatophyta</taxon>
        <taxon>Magnoliopsida</taxon>
        <taxon>eudicotyledons</taxon>
        <taxon>Gunneridae</taxon>
        <taxon>Pentapetalae</taxon>
        <taxon>rosids</taxon>
        <taxon>fabids</taxon>
        <taxon>Malpighiales</taxon>
        <taxon>Euphorbiaceae</taxon>
        <taxon>Crotonoideae</taxon>
        <taxon>Micrandreae</taxon>
        <taxon>Hevea</taxon>
    </lineage>
</organism>
<name>A0A6A6MUU3_HEVBR</name>
<dbReference type="PANTHER" id="PTHR31061:SF25">
    <property type="entry name" value="HEPARAN-ALPHA-GLUCOSAMINIDE N-ACETYLTRANSFERASE-LIKE PROTEIN (DUF1624)"/>
    <property type="match status" value="1"/>
</dbReference>
<dbReference type="AlphaFoldDB" id="A0A6A6MUU3"/>
<accession>A0A6A6MUU3</accession>
<evidence type="ECO:0000256" key="1">
    <source>
        <dbReference type="SAM" id="Phobius"/>
    </source>
</evidence>
<evidence type="ECO:0000313" key="3">
    <source>
        <dbReference type="EMBL" id="KAF2316847.1"/>
    </source>
</evidence>
<sequence length="112" mass="12663">MGQAVKKVIFRTLKLLFWSLLLQGGFSHAPDKLTYGVDVKEVRWCGILQRIAFAYLIMVLVKILTKDTKPRDLPSGRFSVFMSIVGIGWQHVCLLFTCLSFMGHMTMIGSLP</sequence>
<keyword evidence="1" id="KW-0472">Membrane</keyword>
<dbReference type="EMBL" id="JAAGAX010000005">
    <property type="protein sequence ID" value="KAF2316847.1"/>
    <property type="molecule type" value="Genomic_DNA"/>
</dbReference>
<keyword evidence="1" id="KW-1133">Transmembrane helix</keyword>
<keyword evidence="2" id="KW-0732">Signal</keyword>
<evidence type="ECO:0000313" key="4">
    <source>
        <dbReference type="Proteomes" id="UP000467840"/>
    </source>
</evidence>
<evidence type="ECO:0000256" key="2">
    <source>
        <dbReference type="SAM" id="SignalP"/>
    </source>
</evidence>
<feature type="transmembrane region" description="Helical" evidence="1">
    <location>
        <begin position="77"/>
        <end position="102"/>
    </location>
</feature>